<keyword evidence="3" id="KW-0809">Transit peptide</keyword>
<dbReference type="EMBL" id="JBHFEH010000020">
    <property type="protein sequence ID" value="KAL2053613.1"/>
    <property type="molecule type" value="Genomic_DNA"/>
</dbReference>
<dbReference type="InterPro" id="IPR008949">
    <property type="entry name" value="Isoprenoid_synthase_dom_sf"/>
</dbReference>
<comment type="caution">
    <text evidence="8">The sequence shown here is derived from an EMBL/GenBank/DDBJ whole genome shotgun (WGS) entry which is preliminary data.</text>
</comment>
<dbReference type="Proteomes" id="UP001590951">
    <property type="component" value="Unassembled WGS sequence"/>
</dbReference>
<dbReference type="Pfam" id="PF00494">
    <property type="entry name" value="SQS_PSY"/>
    <property type="match status" value="2"/>
</dbReference>
<dbReference type="InterPro" id="IPR002060">
    <property type="entry name" value="Squ/phyt_synthse"/>
</dbReference>
<organism evidence="8 9">
    <name type="scientific">Lepraria finkii</name>
    <dbReference type="NCBI Taxonomy" id="1340010"/>
    <lineage>
        <taxon>Eukaryota</taxon>
        <taxon>Fungi</taxon>
        <taxon>Dikarya</taxon>
        <taxon>Ascomycota</taxon>
        <taxon>Pezizomycotina</taxon>
        <taxon>Lecanoromycetes</taxon>
        <taxon>OSLEUM clade</taxon>
        <taxon>Lecanoromycetidae</taxon>
        <taxon>Lecanorales</taxon>
        <taxon>Lecanorineae</taxon>
        <taxon>Stereocaulaceae</taxon>
        <taxon>Lepraria</taxon>
    </lineage>
</organism>
<reference evidence="8 9" key="1">
    <citation type="submission" date="2024-09" db="EMBL/GenBank/DDBJ databases">
        <title>Rethinking Asexuality: The Enigmatic Case of Functional Sexual Genes in Lepraria (Stereocaulaceae).</title>
        <authorList>
            <person name="Doellman M."/>
            <person name="Sun Y."/>
            <person name="Barcenas-Pena A."/>
            <person name="Lumbsch H.T."/>
            <person name="Grewe F."/>
        </authorList>
    </citation>
    <scope>NUCLEOTIDE SEQUENCE [LARGE SCALE GENOMIC DNA]</scope>
    <source>
        <strain evidence="8 9">Grewe 0041</strain>
    </source>
</reference>
<evidence type="ECO:0000256" key="2">
    <source>
        <dbReference type="ARBA" id="ARBA00022792"/>
    </source>
</evidence>
<dbReference type="Gene3D" id="1.10.600.10">
    <property type="entry name" value="Farnesyl Diphosphate Synthase"/>
    <property type="match status" value="1"/>
</dbReference>
<evidence type="ECO:0000256" key="4">
    <source>
        <dbReference type="ARBA" id="ARBA00023128"/>
    </source>
</evidence>
<gene>
    <name evidence="8" type="ORF">ABVK25_006266</name>
</gene>
<accession>A0ABR4B854</accession>
<keyword evidence="2" id="KW-0999">Mitochondrion inner membrane</keyword>
<dbReference type="PANTHER" id="PTHR21181:SF13">
    <property type="entry name" value="NADH DEHYDROGENASE (UBIQUINONE) COMPLEX I, ASSEMBLY FACTOR 6"/>
    <property type="match status" value="1"/>
</dbReference>
<evidence type="ECO:0000256" key="7">
    <source>
        <dbReference type="SAM" id="MobiDB-lite"/>
    </source>
</evidence>
<evidence type="ECO:0000256" key="5">
    <source>
        <dbReference type="ARBA" id="ARBA00023136"/>
    </source>
</evidence>
<evidence type="ECO:0000256" key="6">
    <source>
        <dbReference type="ARBA" id="ARBA00038273"/>
    </source>
</evidence>
<keyword evidence="5" id="KW-0472">Membrane</keyword>
<proteinExistence type="inferred from homology"/>
<comment type="similarity">
    <text evidence="6">Belongs to the NDUFAF6 family.</text>
</comment>
<evidence type="ECO:0000256" key="1">
    <source>
        <dbReference type="ARBA" id="ARBA00004273"/>
    </source>
</evidence>
<keyword evidence="9" id="KW-1185">Reference proteome</keyword>
<keyword evidence="4" id="KW-0496">Mitochondrion</keyword>
<sequence>MYITPPRARLLHSVWKLGRLQCLSQRSYSTPSYSIPDPIGASEAEVKSAKDYCSGLLQKFDSPSYTLLAFIPRPSRPAYLALRAFNIETSRIADVASTSIVASMRLQFWRDNINRAFASRPPKQPVSILLAHALEDLDKRTQGRGKMSKSWFMRIIAEREKYMDNRPYHTLESLEKYAENTYSTLLYLTLQALPMGSVTTDHVASHVGKTAGIIAVLRGVPLVAFPPPSDHHSNSSSLGGALDAQRRTQGSVTLPLDVMAKAGVRDEDVLRKGPEAEGLRDAVFEVATRASDHLITARQMLKNVYSGQDFGHDFEHGEEEEHQYGGGSSKSTQQKQEIEKAFGIFLPAVAMELWLNKLQKLDFDVFREELRRREWKLPWKAYFAYRRRMF</sequence>
<evidence type="ECO:0000256" key="3">
    <source>
        <dbReference type="ARBA" id="ARBA00022946"/>
    </source>
</evidence>
<dbReference type="SUPFAM" id="SSF48576">
    <property type="entry name" value="Terpenoid synthases"/>
    <property type="match status" value="1"/>
</dbReference>
<evidence type="ECO:0000313" key="8">
    <source>
        <dbReference type="EMBL" id="KAL2053613.1"/>
    </source>
</evidence>
<dbReference type="PANTHER" id="PTHR21181">
    <property type="match status" value="1"/>
</dbReference>
<evidence type="ECO:0008006" key="10">
    <source>
        <dbReference type="Google" id="ProtNLM"/>
    </source>
</evidence>
<protein>
    <recommendedName>
        <fullName evidence="10">NADH dehydrogenase (Ubiquinone) complex I, assembly factor 6</fullName>
    </recommendedName>
</protein>
<evidence type="ECO:0000313" key="9">
    <source>
        <dbReference type="Proteomes" id="UP001590951"/>
    </source>
</evidence>
<comment type="subcellular location">
    <subcellularLocation>
        <location evidence="1">Mitochondrion inner membrane</location>
    </subcellularLocation>
</comment>
<feature type="region of interest" description="Disordered" evidence="7">
    <location>
        <begin position="227"/>
        <end position="246"/>
    </location>
</feature>
<name>A0ABR4B854_9LECA</name>